<evidence type="ECO:0000256" key="2">
    <source>
        <dbReference type="SAM" id="SignalP"/>
    </source>
</evidence>
<feature type="region of interest" description="Disordered" evidence="1">
    <location>
        <begin position="31"/>
        <end position="85"/>
    </location>
</feature>
<keyword evidence="4" id="KW-1185">Reference proteome</keyword>
<dbReference type="HOGENOM" id="CLU_2507290_0_0_7"/>
<dbReference type="RefSeq" id="WP_015405492.1">
    <property type="nucleotide sequence ID" value="NC_020304.1"/>
</dbReference>
<proteinExistence type="predicted"/>
<gene>
    <name evidence="3" type="ordered locus">UWK_03281</name>
</gene>
<dbReference type="Proteomes" id="UP000011721">
    <property type="component" value="Chromosome"/>
</dbReference>
<reference evidence="4" key="1">
    <citation type="journal article" date="2013" name="Stand. Genomic Sci.">
        <title>Complete genome sequence of Desulfocapsa sulfexigens, a marine deltaproteobacterium specialized in disproportionating inorganic sulfur compounds.</title>
        <authorList>
            <person name="Finster K.W."/>
            <person name="Kjeldsen K.U."/>
            <person name="Kube M."/>
            <person name="Reinhardt R."/>
            <person name="Mussmann M."/>
            <person name="Amann R."/>
            <person name="Schreiber L."/>
        </authorList>
    </citation>
    <scope>NUCLEOTIDE SEQUENCE [LARGE SCALE GENOMIC DNA]</scope>
    <source>
        <strain evidence="4">DSM 10523 / SB164P1</strain>
    </source>
</reference>
<dbReference type="OrthoDB" id="9801086at2"/>
<feature type="signal peptide" evidence="2">
    <location>
        <begin position="1"/>
        <end position="24"/>
    </location>
</feature>
<dbReference type="AlphaFoldDB" id="M1P8J5"/>
<accession>M1P8J5</accession>
<evidence type="ECO:0000313" key="3">
    <source>
        <dbReference type="EMBL" id="AGF79808.1"/>
    </source>
</evidence>
<feature type="compositionally biased region" description="Polar residues" evidence="1">
    <location>
        <begin position="31"/>
        <end position="45"/>
    </location>
</feature>
<organism evidence="3 4">
    <name type="scientific">Desulfocapsa sulfexigens (strain DSM 10523 / SB164P1)</name>
    <dbReference type="NCBI Taxonomy" id="1167006"/>
    <lineage>
        <taxon>Bacteria</taxon>
        <taxon>Pseudomonadati</taxon>
        <taxon>Thermodesulfobacteriota</taxon>
        <taxon>Desulfobulbia</taxon>
        <taxon>Desulfobulbales</taxon>
        <taxon>Desulfocapsaceae</taxon>
        <taxon>Desulfocapsa</taxon>
    </lineage>
</organism>
<feature type="chain" id="PRO_5004016689" evidence="2">
    <location>
        <begin position="25"/>
        <end position="85"/>
    </location>
</feature>
<protein>
    <submittedName>
        <fullName evidence="3">Uncharacterized protein</fullName>
    </submittedName>
</protein>
<keyword evidence="2" id="KW-0732">Signal</keyword>
<name>M1P8J5_DESSD</name>
<evidence type="ECO:0000256" key="1">
    <source>
        <dbReference type="SAM" id="MobiDB-lite"/>
    </source>
</evidence>
<sequence>MTRKIPKKTLILTMVLMVAAPVWAVTDYSSKTNEELNSSRGTMQKASEEERNAFRAECQQYSRRPANAMEDGSGTKQRRGGSRKR</sequence>
<dbReference type="KEGG" id="dsf:UWK_03281"/>
<feature type="compositionally biased region" description="Basic residues" evidence="1">
    <location>
        <begin position="76"/>
        <end position="85"/>
    </location>
</feature>
<evidence type="ECO:0000313" key="4">
    <source>
        <dbReference type="Proteomes" id="UP000011721"/>
    </source>
</evidence>
<dbReference type="EMBL" id="CP003985">
    <property type="protein sequence ID" value="AGF79808.1"/>
    <property type="molecule type" value="Genomic_DNA"/>
</dbReference>